<dbReference type="Proteomes" id="UP001218218">
    <property type="component" value="Unassembled WGS sequence"/>
</dbReference>
<proteinExistence type="predicted"/>
<feature type="region of interest" description="Disordered" evidence="1">
    <location>
        <begin position="533"/>
        <end position="646"/>
    </location>
</feature>
<organism evidence="3 4">
    <name type="scientific">Mycena albidolilacea</name>
    <dbReference type="NCBI Taxonomy" id="1033008"/>
    <lineage>
        <taxon>Eukaryota</taxon>
        <taxon>Fungi</taxon>
        <taxon>Dikarya</taxon>
        <taxon>Basidiomycota</taxon>
        <taxon>Agaricomycotina</taxon>
        <taxon>Agaricomycetes</taxon>
        <taxon>Agaricomycetidae</taxon>
        <taxon>Agaricales</taxon>
        <taxon>Marasmiineae</taxon>
        <taxon>Mycenaceae</taxon>
        <taxon>Mycena</taxon>
    </lineage>
</organism>
<evidence type="ECO:0000259" key="2">
    <source>
        <dbReference type="PROSITE" id="PS51391"/>
    </source>
</evidence>
<dbReference type="Gene3D" id="1.25.40.90">
    <property type="match status" value="1"/>
</dbReference>
<sequence>MTQITEFEAALKEVVLAKRLSASKMNNLTEIALKSMQDDTQLVSILYRTHKTLQPAAKVSSLYVFDALARAARSQVVKQGLTGDINSRKGNCATFLLKVEGVLEGLCQDMISAATPEAKEKTKKVLDIWSKGSTFPSAILVRLKDVVNETEKDKEVKVSTDPRSAAITTPPAVAQAPPPHPAAPPAPPVPAMDPQATLLALLTQAANSAAQAIPGQTVANTAVPNASQQFAVLQQLALTANLGNIPQPAAQPPTYFQSGPGSSRSPPPHRDEHYGPGPNIGRGGSRFDRGQQPGRNFDDRNGFRGGFRGRGRGDGRGWDDRERYNRDVDQSPPRRAGRSRSRSPPARYPGRREREVRPYSPPRRPSIAAIPNAPPTRAAPEAGKDEFGRDIRPASLSPEPPADIIPQSPTANTIPTQSAPPPLPPAPPIVRTQTVEPPPAAAALTSNHDQMSLTPSVDANTSSRAPDAVAAVVIPSKIPSQQQGMEKFSLATFDFTSAASWEALGEMWQVTHGYLPSTEQLMTFVMSGGVAGVPSQQPQQLQQTDWDGGGGQGWGVSGGPQRGRGGARGRGGFSRGRGYGGGNFARDGHQWHSDMGETDAIVLGGGDTDAMDVESAEKGGGGGSGGRMQRVGEKWVFVRDPATNES</sequence>
<evidence type="ECO:0000313" key="3">
    <source>
        <dbReference type="EMBL" id="KAJ7334258.1"/>
    </source>
</evidence>
<reference evidence="3" key="1">
    <citation type="submission" date="2023-03" db="EMBL/GenBank/DDBJ databases">
        <title>Massive genome expansion in bonnet fungi (Mycena s.s.) driven by repeated elements and novel gene families across ecological guilds.</title>
        <authorList>
            <consortium name="Lawrence Berkeley National Laboratory"/>
            <person name="Harder C.B."/>
            <person name="Miyauchi S."/>
            <person name="Viragh M."/>
            <person name="Kuo A."/>
            <person name="Thoen E."/>
            <person name="Andreopoulos B."/>
            <person name="Lu D."/>
            <person name="Skrede I."/>
            <person name="Drula E."/>
            <person name="Henrissat B."/>
            <person name="Morin E."/>
            <person name="Kohler A."/>
            <person name="Barry K."/>
            <person name="LaButti K."/>
            <person name="Morin E."/>
            <person name="Salamov A."/>
            <person name="Lipzen A."/>
            <person name="Mereny Z."/>
            <person name="Hegedus B."/>
            <person name="Baldrian P."/>
            <person name="Stursova M."/>
            <person name="Weitz H."/>
            <person name="Taylor A."/>
            <person name="Grigoriev I.V."/>
            <person name="Nagy L.G."/>
            <person name="Martin F."/>
            <person name="Kauserud H."/>
        </authorList>
    </citation>
    <scope>NUCLEOTIDE SEQUENCE</scope>
    <source>
        <strain evidence="3">CBHHK002</strain>
    </source>
</reference>
<dbReference type="InterPro" id="IPR008942">
    <property type="entry name" value="ENTH_VHS"/>
</dbReference>
<feature type="region of interest" description="Disordered" evidence="1">
    <location>
        <begin position="244"/>
        <end position="420"/>
    </location>
</feature>
<dbReference type="InterPro" id="IPR006569">
    <property type="entry name" value="CID_dom"/>
</dbReference>
<feature type="compositionally biased region" description="Basic and acidic residues" evidence="1">
    <location>
        <begin position="311"/>
        <end position="329"/>
    </location>
</feature>
<dbReference type="SUPFAM" id="SSF48464">
    <property type="entry name" value="ENTH/VHS domain"/>
    <property type="match status" value="1"/>
</dbReference>
<dbReference type="EMBL" id="JARIHO010000033">
    <property type="protein sequence ID" value="KAJ7334258.1"/>
    <property type="molecule type" value="Genomic_DNA"/>
</dbReference>
<dbReference type="AlphaFoldDB" id="A0AAD7EM66"/>
<feature type="compositionally biased region" description="Basic and acidic residues" evidence="1">
    <location>
        <begin position="382"/>
        <end position="392"/>
    </location>
</feature>
<feature type="compositionally biased region" description="Polar residues" evidence="1">
    <location>
        <begin position="407"/>
        <end position="417"/>
    </location>
</feature>
<evidence type="ECO:0000313" key="4">
    <source>
        <dbReference type="Proteomes" id="UP001218218"/>
    </source>
</evidence>
<dbReference type="Pfam" id="PF04818">
    <property type="entry name" value="CID"/>
    <property type="match status" value="1"/>
</dbReference>
<gene>
    <name evidence="3" type="ORF">DFH08DRAFT_303028</name>
</gene>
<feature type="compositionally biased region" description="Low complexity" evidence="1">
    <location>
        <begin position="165"/>
        <end position="175"/>
    </location>
</feature>
<accession>A0AAD7EM66</accession>
<feature type="region of interest" description="Disordered" evidence="1">
    <location>
        <begin position="154"/>
        <end position="192"/>
    </location>
</feature>
<dbReference type="SMART" id="SM00582">
    <property type="entry name" value="RPR"/>
    <property type="match status" value="1"/>
</dbReference>
<protein>
    <recommendedName>
        <fullName evidence="2">CID domain-containing protein</fullName>
    </recommendedName>
</protein>
<feature type="compositionally biased region" description="Basic and acidic residues" evidence="1">
    <location>
        <begin position="586"/>
        <end position="595"/>
    </location>
</feature>
<evidence type="ECO:0000256" key="1">
    <source>
        <dbReference type="SAM" id="MobiDB-lite"/>
    </source>
</evidence>
<feature type="compositionally biased region" description="Gly residues" evidence="1">
    <location>
        <begin position="547"/>
        <end position="583"/>
    </location>
</feature>
<dbReference type="PROSITE" id="PS51391">
    <property type="entry name" value="CID"/>
    <property type="match status" value="1"/>
</dbReference>
<feature type="domain" description="CID" evidence="2">
    <location>
        <begin position="1"/>
        <end position="151"/>
    </location>
</feature>
<comment type="caution">
    <text evidence="3">The sequence shown here is derived from an EMBL/GenBank/DDBJ whole genome shotgun (WGS) entry which is preliminary data.</text>
</comment>
<feature type="compositionally biased region" description="Pro residues" evidence="1">
    <location>
        <begin position="176"/>
        <end position="191"/>
    </location>
</feature>
<keyword evidence="4" id="KW-1185">Reference proteome</keyword>
<name>A0AAD7EM66_9AGAR</name>